<reference evidence="2 3" key="1">
    <citation type="journal article" date="2008" name="Genome Res.">
        <title>Insights from the complete genome sequence of Mycobacterium marinum on the evolution of Mycobacterium tuberculosis.</title>
        <authorList>
            <person name="Stinear T.P."/>
            <person name="Seemann T."/>
            <person name="Harrison P.F."/>
            <person name="Jenkin G.A."/>
            <person name="Davies J.K."/>
            <person name="Johnson P.D."/>
            <person name="Abdellah Z."/>
            <person name="Arrowsmith C."/>
            <person name="Chillingworth T."/>
            <person name="Churcher C."/>
            <person name="Clarke K."/>
            <person name="Cronin A."/>
            <person name="Davis P."/>
            <person name="Goodhead I."/>
            <person name="Holroyd N."/>
            <person name="Jagels K."/>
            <person name="Lord A."/>
            <person name="Moule S."/>
            <person name="Mungall K."/>
            <person name="Norbertczak H."/>
            <person name="Quail M.A."/>
            <person name="Rabbinowitsch E."/>
            <person name="Walker D."/>
            <person name="White B."/>
            <person name="Whitehead S."/>
            <person name="Small P.L."/>
            <person name="Brosch R."/>
            <person name="Ramakrishnan L."/>
            <person name="Fischbach M.A."/>
            <person name="Parkhill J."/>
            <person name="Cole S.T."/>
        </authorList>
    </citation>
    <scope>NUCLEOTIDE SEQUENCE [LARGE SCALE GENOMIC DNA]</scope>
    <source>
        <strain evidence="3">ATCC BAA-535 / M</strain>
    </source>
</reference>
<dbReference type="AlphaFoldDB" id="B2HP13"/>
<keyword evidence="3" id="KW-1185">Reference proteome</keyword>
<name>B2HP13_MYCMM</name>
<proteinExistence type="predicted"/>
<organism evidence="2 3">
    <name type="scientific">Mycobacterium marinum (strain ATCC BAA-535 / M)</name>
    <dbReference type="NCBI Taxonomy" id="216594"/>
    <lineage>
        <taxon>Bacteria</taxon>
        <taxon>Bacillati</taxon>
        <taxon>Actinomycetota</taxon>
        <taxon>Actinomycetes</taxon>
        <taxon>Mycobacteriales</taxon>
        <taxon>Mycobacteriaceae</taxon>
        <taxon>Mycobacterium</taxon>
        <taxon>Mycobacterium ulcerans group</taxon>
    </lineage>
</organism>
<dbReference type="OrthoDB" id="4124583at2"/>
<dbReference type="STRING" id="216594.MMAR_0593"/>
<evidence type="ECO:0000256" key="1">
    <source>
        <dbReference type="SAM" id="MobiDB-lite"/>
    </source>
</evidence>
<dbReference type="eggNOG" id="ENOG502ZBTI">
    <property type="taxonomic scope" value="Bacteria"/>
</dbReference>
<gene>
    <name evidence="2" type="ordered locus">MMAR_0593</name>
</gene>
<accession>B2HP13</accession>
<dbReference type="RefSeq" id="WP_012392554.1">
    <property type="nucleotide sequence ID" value="NC_010612.1"/>
</dbReference>
<feature type="compositionally biased region" description="Acidic residues" evidence="1">
    <location>
        <begin position="413"/>
        <end position="424"/>
    </location>
</feature>
<evidence type="ECO:0000313" key="2">
    <source>
        <dbReference type="EMBL" id="ACC39055.1"/>
    </source>
</evidence>
<protein>
    <submittedName>
        <fullName evidence="2">Uncharacterized protein</fullName>
    </submittedName>
</protein>
<dbReference type="Proteomes" id="UP000001190">
    <property type="component" value="Chromosome"/>
</dbReference>
<dbReference type="HOGENOM" id="CLU_709123_0_0_11"/>
<evidence type="ECO:0000313" key="3">
    <source>
        <dbReference type="Proteomes" id="UP000001190"/>
    </source>
</evidence>
<dbReference type="EMBL" id="CP000854">
    <property type="protein sequence ID" value="ACC39055.1"/>
    <property type="molecule type" value="Genomic_DNA"/>
</dbReference>
<dbReference type="KEGG" id="mmi:MMAR_0593"/>
<sequence length="433" mass="47205">MNLNDILANELETIQPSDLEAVLRSLGWQPEGGIPNLASQWLKLDDPGEPNVLVPLNRAMADYRIRLWEALRELERIHGDQGDMIITNLLLPGLDEVTNEKEESTIAGSIPWTVGEKQIVGFREMLTASAKAAEVKERYYGRKRWNIASRFLSQVRMGQTKIGSYVVTALSPVGAIPIVDQKGQYDENLGITGRQVIETLAKSLDALKESATEFKSNGNGAVFDEAVQSGVSLDLARAVYKNIGSADTALTSIQWTSRIAAPNITSKIAFDQTYLAPIASAITRLTDVVESKHAQITGRVTGLNRDAPGNQGMVVLHVLDGPDDVDYVSLVLGEAYEEAIEFHKAGTLVRADGELNREGRNWELTNVTSLELLTSQEIGALRLAIERALASDNQDETEQTNPTVGSSAHIDVPETEPSAESDDAPSERDSESE</sequence>
<feature type="region of interest" description="Disordered" evidence="1">
    <location>
        <begin position="392"/>
        <end position="433"/>
    </location>
</feature>